<keyword evidence="5" id="KW-0472">Membrane</keyword>
<reference evidence="6" key="1">
    <citation type="submission" date="2021-02" db="EMBL/GenBank/DDBJ databases">
        <authorList>
            <person name="Nowell W R."/>
        </authorList>
    </citation>
    <scope>NUCLEOTIDE SEQUENCE</scope>
    <source>
        <strain evidence="6">Ploen Becks lab</strain>
    </source>
</reference>
<dbReference type="Gene3D" id="3.30.420.40">
    <property type="match status" value="1"/>
</dbReference>
<evidence type="ECO:0000256" key="2">
    <source>
        <dbReference type="ARBA" id="ARBA00022801"/>
    </source>
</evidence>
<keyword evidence="5" id="KW-1133">Transmembrane helix</keyword>
<feature type="transmembrane region" description="Helical" evidence="5">
    <location>
        <begin position="490"/>
        <end position="514"/>
    </location>
</feature>
<protein>
    <recommendedName>
        <fullName evidence="8">Ectonucleoside triphosphate diphosphohydrolase 1</fullName>
    </recommendedName>
</protein>
<keyword evidence="7" id="KW-1185">Reference proteome</keyword>
<keyword evidence="2" id="KW-0378">Hydrolase</keyword>
<dbReference type="GO" id="GO:0005524">
    <property type="term" value="F:ATP binding"/>
    <property type="evidence" value="ECO:0007669"/>
    <property type="project" value="UniProtKB-KW"/>
</dbReference>
<accession>A0A813P8I7</accession>
<evidence type="ECO:0008006" key="8">
    <source>
        <dbReference type="Google" id="ProtNLM"/>
    </source>
</evidence>
<gene>
    <name evidence="6" type="ORF">OXX778_LOCUS3913</name>
</gene>
<sequence length="516" mass="58021">MISEPRNKRVKFSLVGIGTFLLLTLITIVVLIAVYYDSYSYPNDYAVVFDAGSSSSKMYIYSWKSGLSANKGHNVTISEIGNCFKSPGIDKLKTKDDTIIYFNDCLQNASKTIPNERKSRAHIVLAATAGMRLLNVSDSNQTQKILGFIRDHFAKSEFLFKSNDQVKILTGKEEGLYAWISANYFANKFTTKTDPTTTVGILDLGGASTQISFVPSSKSENNTVTNDFYEKARILGVDYSTYSHSFLCWGVNQIQLVYQTYLLIKNNYTEQVNAACFNTNATINFTTASIVGSNCANGRLFNFPNGIDLTTLGRRSFYILNGVSDPIKCQEEMAILFPDDSCPYGSNKCSFDKAYLPPITNKNTFYAFTNFYYKLANTESLSNKKLKKDLNGYATETQNLCSLNYSDLTAINKKLSSPINDDFLKSTCFFNYYLLKMFNKYKITNFDNIEFMTTVNGNTIGWSLGYMIDLVNREDFLPYEAPPRKLQPEFFIPAITIASIFTVLAFISILVCLFGL</sequence>
<keyword evidence="4" id="KW-0547">Nucleotide-binding</keyword>
<dbReference type="GO" id="GO:0004382">
    <property type="term" value="F:GDP phosphatase activity"/>
    <property type="evidence" value="ECO:0007669"/>
    <property type="project" value="TreeGrafter"/>
</dbReference>
<dbReference type="InterPro" id="IPR000407">
    <property type="entry name" value="GDA1_CD39_NTPase"/>
</dbReference>
<proteinExistence type="inferred from homology"/>
<comment type="caution">
    <text evidence="6">The sequence shown here is derived from an EMBL/GenBank/DDBJ whole genome shotgun (WGS) entry which is preliminary data.</text>
</comment>
<dbReference type="GO" id="GO:0005886">
    <property type="term" value="C:plasma membrane"/>
    <property type="evidence" value="ECO:0007669"/>
    <property type="project" value="TreeGrafter"/>
</dbReference>
<dbReference type="GO" id="GO:0009134">
    <property type="term" value="P:nucleoside diphosphate catabolic process"/>
    <property type="evidence" value="ECO:0007669"/>
    <property type="project" value="TreeGrafter"/>
</dbReference>
<name>A0A813P8I7_9BILA</name>
<evidence type="ECO:0000256" key="4">
    <source>
        <dbReference type="PIRSR" id="PIRSR600407-2"/>
    </source>
</evidence>
<dbReference type="OrthoDB" id="6372431at2759"/>
<organism evidence="6 7">
    <name type="scientific">Brachionus calyciflorus</name>
    <dbReference type="NCBI Taxonomy" id="104777"/>
    <lineage>
        <taxon>Eukaryota</taxon>
        <taxon>Metazoa</taxon>
        <taxon>Spiralia</taxon>
        <taxon>Gnathifera</taxon>
        <taxon>Rotifera</taxon>
        <taxon>Eurotatoria</taxon>
        <taxon>Monogononta</taxon>
        <taxon>Pseudotrocha</taxon>
        <taxon>Ploima</taxon>
        <taxon>Brachionidae</taxon>
        <taxon>Brachionus</taxon>
    </lineage>
</organism>
<evidence type="ECO:0000256" key="5">
    <source>
        <dbReference type="SAM" id="Phobius"/>
    </source>
</evidence>
<evidence type="ECO:0000256" key="3">
    <source>
        <dbReference type="PIRSR" id="PIRSR600407-1"/>
    </source>
</evidence>
<dbReference type="EMBL" id="CAJNOC010000366">
    <property type="protein sequence ID" value="CAF0750987.1"/>
    <property type="molecule type" value="Genomic_DNA"/>
</dbReference>
<keyword evidence="4" id="KW-0067">ATP-binding</keyword>
<feature type="binding site" evidence="4">
    <location>
        <begin position="206"/>
        <end position="210"/>
    </location>
    <ligand>
        <name>ATP</name>
        <dbReference type="ChEBI" id="CHEBI:30616"/>
    </ligand>
</feature>
<dbReference type="Proteomes" id="UP000663879">
    <property type="component" value="Unassembled WGS sequence"/>
</dbReference>
<dbReference type="GO" id="GO:0045134">
    <property type="term" value="F:UDP phosphatase activity"/>
    <property type="evidence" value="ECO:0007669"/>
    <property type="project" value="TreeGrafter"/>
</dbReference>
<dbReference type="GO" id="GO:0017111">
    <property type="term" value="F:ribonucleoside triphosphate phosphatase activity"/>
    <property type="evidence" value="ECO:0007669"/>
    <property type="project" value="TreeGrafter"/>
</dbReference>
<evidence type="ECO:0000256" key="1">
    <source>
        <dbReference type="ARBA" id="ARBA00009283"/>
    </source>
</evidence>
<dbReference type="Pfam" id="PF01150">
    <property type="entry name" value="GDA1_CD39"/>
    <property type="match status" value="1"/>
</dbReference>
<evidence type="ECO:0000313" key="7">
    <source>
        <dbReference type="Proteomes" id="UP000663879"/>
    </source>
</evidence>
<feature type="transmembrane region" description="Helical" evidence="5">
    <location>
        <begin position="12"/>
        <end position="36"/>
    </location>
</feature>
<keyword evidence="5" id="KW-0812">Transmembrane</keyword>
<feature type="active site" description="Proton acceptor" evidence="3">
    <location>
        <position position="174"/>
    </location>
</feature>
<dbReference type="AlphaFoldDB" id="A0A813P8I7"/>
<dbReference type="Gene3D" id="3.30.420.150">
    <property type="entry name" value="Exopolyphosphatase. Domain 2"/>
    <property type="match status" value="1"/>
</dbReference>
<dbReference type="PANTHER" id="PTHR11782:SF83">
    <property type="entry name" value="GUANOSINE-DIPHOSPHATASE"/>
    <property type="match status" value="1"/>
</dbReference>
<dbReference type="PANTHER" id="PTHR11782">
    <property type="entry name" value="ADENOSINE/GUANOSINE DIPHOSPHATASE"/>
    <property type="match status" value="1"/>
</dbReference>
<comment type="similarity">
    <text evidence="1">Belongs to the GDA1/CD39 NTPase family.</text>
</comment>
<evidence type="ECO:0000313" key="6">
    <source>
        <dbReference type="EMBL" id="CAF0750987.1"/>
    </source>
</evidence>